<dbReference type="Pfam" id="PF00583">
    <property type="entry name" value="Acetyltransf_1"/>
    <property type="match status" value="1"/>
</dbReference>
<dbReference type="PANTHER" id="PTHR43420">
    <property type="entry name" value="ACETYLTRANSFERASE"/>
    <property type="match status" value="1"/>
</dbReference>
<sequence>MTENDLDAVVELERMAYPFPWTIGMFRDCLRIGYCCRVLEEPDFPVLPDNSPHSRNLLGYGIISIGGGESQLLNLCIRNELRNRGIARRLLAHLIDIAREYDADSMFLEVRPSNHAACRLYRHMGFNEVGIRPAYYPGKEGPEDALILGLALSARKHILSTVEF</sequence>
<dbReference type="CDD" id="cd04301">
    <property type="entry name" value="NAT_SF"/>
    <property type="match status" value="1"/>
</dbReference>
<comment type="caution">
    <text evidence="5">Lacks conserved residue(s) required for the propagation of feature annotation.</text>
</comment>
<gene>
    <name evidence="5" type="primary">rimI</name>
    <name evidence="8" type="ORF">BECKFM1743A_GA0114220_109721</name>
    <name evidence="7" type="ORF">BECKFM1743C_GA0114222_109651</name>
</gene>
<dbReference type="AlphaFoldDB" id="A0A450U2J4"/>
<comment type="subcellular location">
    <subcellularLocation>
        <location evidence="5">Cytoplasm</location>
    </subcellularLocation>
</comment>
<dbReference type="InterPro" id="IPR000182">
    <property type="entry name" value="GNAT_dom"/>
</dbReference>
<feature type="active site" description="Proton acceptor" evidence="5">
    <location>
        <position position="109"/>
    </location>
</feature>
<keyword evidence="3 5" id="KW-0808">Transferase</keyword>
<dbReference type="InterPro" id="IPR006464">
    <property type="entry name" value="AcTrfase_RimI/Ard1"/>
</dbReference>
<keyword evidence="4 5" id="KW-0012">Acyltransferase</keyword>
<dbReference type="GO" id="GO:0005737">
    <property type="term" value="C:cytoplasm"/>
    <property type="evidence" value="ECO:0007669"/>
    <property type="project" value="UniProtKB-SubCell"/>
</dbReference>
<evidence type="ECO:0000256" key="5">
    <source>
        <dbReference type="HAMAP-Rule" id="MF_02210"/>
    </source>
</evidence>
<evidence type="ECO:0000256" key="1">
    <source>
        <dbReference type="ARBA" id="ARBA00005395"/>
    </source>
</evidence>
<protein>
    <recommendedName>
        <fullName evidence="5">[Ribosomal protein bS18]-alanine N-acetyltransferase</fullName>
        <ecNumber evidence="5">2.3.1.266</ecNumber>
    </recommendedName>
</protein>
<name>A0A450U2J4_9GAMM</name>
<dbReference type="Gene3D" id="3.40.630.30">
    <property type="match status" value="1"/>
</dbReference>
<evidence type="ECO:0000313" key="8">
    <source>
        <dbReference type="EMBL" id="VFJ77263.1"/>
    </source>
</evidence>
<feature type="domain" description="N-acetyltransferase" evidence="6">
    <location>
        <begin position="1"/>
        <end position="153"/>
    </location>
</feature>
<dbReference type="EMBL" id="CAADFA010000965">
    <property type="protein sequence ID" value="VFJ77159.1"/>
    <property type="molecule type" value="Genomic_DNA"/>
</dbReference>
<dbReference type="InterPro" id="IPR016181">
    <property type="entry name" value="Acyl_CoA_acyltransferase"/>
</dbReference>
<dbReference type="SUPFAM" id="SSF55729">
    <property type="entry name" value="Acyl-CoA N-acyltransferases (Nat)"/>
    <property type="match status" value="1"/>
</dbReference>
<dbReference type="GO" id="GO:0008999">
    <property type="term" value="F:protein-N-terminal-alanine acetyltransferase activity"/>
    <property type="evidence" value="ECO:0007669"/>
    <property type="project" value="UniProtKB-UniRule"/>
</dbReference>
<keyword evidence="2 5" id="KW-0963">Cytoplasm</keyword>
<dbReference type="NCBIfam" id="TIGR01575">
    <property type="entry name" value="rimI"/>
    <property type="match status" value="1"/>
</dbReference>
<dbReference type="InterPro" id="IPR050680">
    <property type="entry name" value="YpeA/RimI_acetyltransf"/>
</dbReference>
<comment type="catalytic activity">
    <reaction evidence="5">
        <text>N-terminal L-alanyl-[ribosomal protein bS18] + acetyl-CoA = N-terminal N(alpha)-acetyl-L-alanyl-[ribosomal protein bS18] + CoA + H(+)</text>
        <dbReference type="Rhea" id="RHEA:43756"/>
        <dbReference type="Rhea" id="RHEA-COMP:10676"/>
        <dbReference type="Rhea" id="RHEA-COMP:10677"/>
        <dbReference type="ChEBI" id="CHEBI:15378"/>
        <dbReference type="ChEBI" id="CHEBI:57287"/>
        <dbReference type="ChEBI" id="CHEBI:57288"/>
        <dbReference type="ChEBI" id="CHEBI:64718"/>
        <dbReference type="ChEBI" id="CHEBI:83683"/>
        <dbReference type="EC" id="2.3.1.266"/>
    </reaction>
</comment>
<evidence type="ECO:0000259" key="6">
    <source>
        <dbReference type="PROSITE" id="PS51186"/>
    </source>
</evidence>
<dbReference type="PROSITE" id="PS51186">
    <property type="entry name" value="GNAT"/>
    <property type="match status" value="1"/>
</dbReference>
<dbReference type="EC" id="2.3.1.266" evidence="5"/>
<comment type="function">
    <text evidence="5">Acetylates the N-terminal alanine of ribosomal protein bS18.</text>
</comment>
<comment type="similarity">
    <text evidence="1 5">Belongs to the acetyltransferase family. RimI subfamily.</text>
</comment>
<evidence type="ECO:0000256" key="4">
    <source>
        <dbReference type="ARBA" id="ARBA00023315"/>
    </source>
</evidence>
<accession>A0A450U2J4</accession>
<evidence type="ECO:0000256" key="3">
    <source>
        <dbReference type="ARBA" id="ARBA00022679"/>
    </source>
</evidence>
<reference evidence="8" key="1">
    <citation type="submission" date="2019-02" db="EMBL/GenBank/DDBJ databases">
        <authorList>
            <person name="Gruber-Vodicka R. H."/>
            <person name="Seah K. B. B."/>
        </authorList>
    </citation>
    <scope>NUCLEOTIDE SEQUENCE</scope>
    <source>
        <strain evidence="8">BECK_BZ163</strain>
        <strain evidence="7">BECK_BZ165</strain>
    </source>
</reference>
<dbReference type="EMBL" id="CAADEZ010000972">
    <property type="protein sequence ID" value="VFJ77263.1"/>
    <property type="molecule type" value="Genomic_DNA"/>
</dbReference>
<proteinExistence type="inferred from homology"/>
<evidence type="ECO:0000313" key="7">
    <source>
        <dbReference type="EMBL" id="VFJ77159.1"/>
    </source>
</evidence>
<evidence type="ECO:0000256" key="2">
    <source>
        <dbReference type="ARBA" id="ARBA00022490"/>
    </source>
</evidence>
<organism evidence="8">
    <name type="scientific">Candidatus Kentrum sp. FM</name>
    <dbReference type="NCBI Taxonomy" id="2126340"/>
    <lineage>
        <taxon>Bacteria</taxon>
        <taxon>Pseudomonadati</taxon>
        <taxon>Pseudomonadota</taxon>
        <taxon>Gammaproteobacteria</taxon>
        <taxon>Candidatus Kentrum</taxon>
    </lineage>
</organism>
<feature type="binding site" evidence="5">
    <location>
        <position position="114"/>
    </location>
    <ligand>
        <name>acetyl-CoA</name>
        <dbReference type="ChEBI" id="CHEBI:57288"/>
    </ligand>
</feature>
<feature type="active site" description="Proton donor" evidence="5">
    <location>
        <position position="121"/>
    </location>
</feature>
<dbReference type="HAMAP" id="MF_02210">
    <property type="entry name" value="RimI"/>
    <property type="match status" value="1"/>
</dbReference>
<dbReference type="InterPro" id="IPR043690">
    <property type="entry name" value="RimI"/>
</dbReference>